<sequence length="111" mass="13260">MGLIVRIRVELLGIGKIFGYPGPNQEKIGSSDRSDWHTNYKQNRNFPNAFSRKGSKPTPSYMHYRNFQAHFQDQLPKSLANFWDDFFSLYLDNFFYYYVNALFLFFFFSLI</sequence>
<evidence type="ECO:0000313" key="1">
    <source>
        <dbReference type="EMBL" id="CAK5106628.1"/>
    </source>
</evidence>
<dbReference type="Proteomes" id="UP001497535">
    <property type="component" value="Unassembled WGS sequence"/>
</dbReference>
<keyword evidence="2" id="KW-1185">Reference proteome</keyword>
<name>A0ACB1AUX6_MELEN</name>
<proteinExistence type="predicted"/>
<accession>A0ACB1AUX6</accession>
<reference evidence="1" key="1">
    <citation type="submission" date="2023-11" db="EMBL/GenBank/DDBJ databases">
        <authorList>
            <person name="Poullet M."/>
        </authorList>
    </citation>
    <scope>NUCLEOTIDE SEQUENCE</scope>
    <source>
        <strain evidence="1">E1834</strain>
    </source>
</reference>
<protein>
    <submittedName>
        <fullName evidence="1">Uncharacterized protein</fullName>
    </submittedName>
</protein>
<evidence type="ECO:0000313" key="2">
    <source>
        <dbReference type="Proteomes" id="UP001497535"/>
    </source>
</evidence>
<dbReference type="EMBL" id="CAVMJV010000122">
    <property type="protein sequence ID" value="CAK5106628.1"/>
    <property type="molecule type" value="Genomic_DNA"/>
</dbReference>
<gene>
    <name evidence="1" type="ORF">MENTE1834_LOCUS43511</name>
</gene>
<comment type="caution">
    <text evidence="1">The sequence shown here is derived from an EMBL/GenBank/DDBJ whole genome shotgun (WGS) entry which is preliminary data.</text>
</comment>
<organism evidence="1 2">
    <name type="scientific">Meloidogyne enterolobii</name>
    <name type="common">Root-knot nematode worm</name>
    <name type="synonym">Meloidogyne mayaguensis</name>
    <dbReference type="NCBI Taxonomy" id="390850"/>
    <lineage>
        <taxon>Eukaryota</taxon>
        <taxon>Metazoa</taxon>
        <taxon>Ecdysozoa</taxon>
        <taxon>Nematoda</taxon>
        <taxon>Chromadorea</taxon>
        <taxon>Rhabditida</taxon>
        <taxon>Tylenchina</taxon>
        <taxon>Tylenchomorpha</taxon>
        <taxon>Tylenchoidea</taxon>
        <taxon>Meloidogynidae</taxon>
        <taxon>Meloidogyninae</taxon>
        <taxon>Meloidogyne</taxon>
    </lineage>
</organism>